<reference evidence="1" key="1">
    <citation type="submission" date="2018-05" db="EMBL/GenBank/DDBJ databases">
        <authorList>
            <person name="Lanie J.A."/>
            <person name="Ng W.-L."/>
            <person name="Kazmierczak K.M."/>
            <person name="Andrzejewski T.M."/>
            <person name="Davidsen T.M."/>
            <person name="Wayne K.J."/>
            <person name="Tettelin H."/>
            <person name="Glass J.I."/>
            <person name="Rusch D."/>
            <person name="Podicherti R."/>
            <person name="Tsui H.-C.T."/>
            <person name="Winkler M.E."/>
        </authorList>
    </citation>
    <scope>NUCLEOTIDE SEQUENCE</scope>
</reference>
<dbReference type="EMBL" id="UINC01019574">
    <property type="protein sequence ID" value="SVA82958.1"/>
    <property type="molecule type" value="Genomic_DNA"/>
</dbReference>
<organism evidence="1">
    <name type="scientific">marine metagenome</name>
    <dbReference type="NCBI Taxonomy" id="408172"/>
    <lineage>
        <taxon>unclassified sequences</taxon>
        <taxon>metagenomes</taxon>
        <taxon>ecological metagenomes</taxon>
    </lineage>
</organism>
<accession>A0A381Z0Y9</accession>
<dbReference type="AlphaFoldDB" id="A0A381Z0Y9"/>
<gene>
    <name evidence="1" type="ORF">METZ01_LOCUS135812</name>
</gene>
<evidence type="ECO:0000313" key="1">
    <source>
        <dbReference type="EMBL" id="SVA82958.1"/>
    </source>
</evidence>
<name>A0A381Z0Y9_9ZZZZ</name>
<protein>
    <submittedName>
        <fullName evidence="1">Uncharacterized protein</fullName>
    </submittedName>
</protein>
<proteinExistence type="predicted"/>
<sequence length="27" mass="2982">MSEVILFGKNIQLIIARAGARIFCFLG</sequence>